<dbReference type="RefSeq" id="WP_130436401.1">
    <property type="nucleotide sequence ID" value="NZ_SGXF01000010.1"/>
</dbReference>
<keyword evidence="1" id="KW-1188">Viral release from host cell</keyword>
<sequence length="621" mass="69278">MEKYDFSGWATRNELLCTDGRTIKRDAFKNQNGQTVPLIWGHNHSDPNCVLGHGVLENRDEGVYAYCSFNDSESGQAAKKLVKHGDVRSLSICAGQLKQAGANVVHGVIYELSLVLAGANPGAFIDSVMAHGETSEDRTIIGYDENIMIYHSAEEDDKSEEKETEEKSESKEDKTSEEKTEEDDETIEQVFNTLNEKQKNVVYAMIGQAIGETDKPEDKNDDDSKGGNVEMKHNVFDNDKKNETGGFLTHSAQEDIIKMAKTSQVGTFQTALQLYAEQNGLQHDAVSGGFVQTGDGNVTSLFPEYQEVRPGAPELITNDQGWITNVMKKVHKSPISRIRTSQTDIRGIDTLRARGYKKGKEKKQAGNFKLVRRTTDPQTVYVKNALHRDDIVDITDFDYVKYLYDIDRLMLNEELAIAMMLGDGRDDGDEGKIDPDKIRPIWTDDDLYTIHVDLDVAAAKKELQGTNTGVNFGENYIYAESMINAVLYAREDYKGTGTPDMYITPHMLNVMLLARDMNGRRIYSSKSELASALNVGEIHTAEQFEGKTRKTDDSKTKKLLAIITNLNDYSLGAAKGGEVTHFTQFDIDFNQEKSLLETRCSGALTRVYSAIAIEEDVTVNP</sequence>
<feature type="domain" description="Prohead serine protease" evidence="5">
    <location>
        <begin position="19"/>
        <end position="126"/>
    </location>
</feature>
<dbReference type="Pfam" id="PF04586">
    <property type="entry name" value="Peptidase_S78"/>
    <property type="match status" value="1"/>
</dbReference>
<reference evidence="6 7" key="1">
    <citation type="submission" date="2019-02" db="EMBL/GenBank/DDBJ databases">
        <title>Genomic Encyclopedia of Type Strains, Phase IV (KMG-IV): sequencing the most valuable type-strain genomes for metagenomic binning, comparative biology and taxonomic classification.</title>
        <authorList>
            <person name="Goeker M."/>
        </authorList>
    </citation>
    <scope>NUCLEOTIDE SEQUENCE [LARGE SCALE GENOMIC DNA]</scope>
    <source>
        <strain evidence="6 7">DSM 29486</strain>
    </source>
</reference>
<feature type="compositionally biased region" description="Basic and acidic residues" evidence="4">
    <location>
        <begin position="159"/>
        <end position="178"/>
    </location>
</feature>
<proteinExistence type="predicted"/>
<protein>
    <submittedName>
        <fullName evidence="6">Prohead serine protease</fullName>
    </submittedName>
</protein>
<comment type="caution">
    <text evidence="6">The sequence shown here is derived from an EMBL/GenBank/DDBJ whole genome shotgun (WGS) entry which is preliminary data.</text>
</comment>
<feature type="compositionally biased region" description="Basic and acidic residues" evidence="4">
    <location>
        <begin position="212"/>
        <end position="243"/>
    </location>
</feature>
<dbReference type="OrthoDB" id="2014355at2"/>
<evidence type="ECO:0000256" key="1">
    <source>
        <dbReference type="ARBA" id="ARBA00022612"/>
    </source>
</evidence>
<feature type="region of interest" description="Disordered" evidence="4">
    <location>
        <begin position="212"/>
        <end position="246"/>
    </location>
</feature>
<keyword evidence="7" id="KW-1185">Reference proteome</keyword>
<dbReference type="EMBL" id="SGXF01000010">
    <property type="protein sequence ID" value="RZS92065.1"/>
    <property type="molecule type" value="Genomic_DNA"/>
</dbReference>
<evidence type="ECO:0000256" key="4">
    <source>
        <dbReference type="SAM" id="MobiDB-lite"/>
    </source>
</evidence>
<feature type="region of interest" description="Disordered" evidence="4">
    <location>
        <begin position="152"/>
        <end position="186"/>
    </location>
</feature>
<gene>
    <name evidence="6" type="ORF">EV209_3184</name>
</gene>
<dbReference type="GO" id="GO:0008233">
    <property type="term" value="F:peptidase activity"/>
    <property type="evidence" value="ECO:0007669"/>
    <property type="project" value="UniProtKB-KW"/>
</dbReference>
<evidence type="ECO:0000313" key="7">
    <source>
        <dbReference type="Proteomes" id="UP000292927"/>
    </source>
</evidence>
<dbReference type="InterPro" id="IPR054613">
    <property type="entry name" value="Peptidase_S78_dom"/>
</dbReference>
<keyword evidence="2 6" id="KW-0645">Protease</keyword>
<evidence type="ECO:0000313" key="6">
    <source>
        <dbReference type="EMBL" id="RZS92065.1"/>
    </source>
</evidence>
<dbReference type="Proteomes" id="UP000292927">
    <property type="component" value="Unassembled WGS sequence"/>
</dbReference>
<evidence type="ECO:0000256" key="3">
    <source>
        <dbReference type="ARBA" id="ARBA00022801"/>
    </source>
</evidence>
<accession>A0A4Q7NXQ2</accession>
<evidence type="ECO:0000256" key="2">
    <source>
        <dbReference type="ARBA" id="ARBA00022670"/>
    </source>
</evidence>
<evidence type="ECO:0000259" key="5">
    <source>
        <dbReference type="Pfam" id="PF04586"/>
    </source>
</evidence>
<dbReference type="GO" id="GO:0006508">
    <property type="term" value="P:proteolysis"/>
    <property type="evidence" value="ECO:0007669"/>
    <property type="project" value="UniProtKB-KW"/>
</dbReference>
<name>A0A4Q7NXQ2_9FIRM</name>
<organism evidence="6 7">
    <name type="scientific">Cuneatibacter caecimuris</name>
    <dbReference type="NCBI Taxonomy" id="1796618"/>
    <lineage>
        <taxon>Bacteria</taxon>
        <taxon>Bacillati</taxon>
        <taxon>Bacillota</taxon>
        <taxon>Clostridia</taxon>
        <taxon>Lachnospirales</taxon>
        <taxon>Lachnospiraceae</taxon>
        <taxon>Cuneatibacter</taxon>
    </lineage>
</organism>
<dbReference type="AlphaFoldDB" id="A0A4Q7NXQ2"/>
<keyword evidence="3" id="KW-0378">Hydrolase</keyword>